<evidence type="ECO:0000313" key="2">
    <source>
        <dbReference type="Proteomes" id="UP000031307"/>
    </source>
</evidence>
<sequence>MSILIFETENIKKIRCNDRSEEILSHSFRISSLYNSSNIYRPFLKSSSMRIFCSFLLSTISIFIPLSALRIPIEIEVALTSEQRAWGLMQRDYLPENRGMIFYFPKSLWMFNTLIDLSAAFLDDQGIILEIVELKSYPEMMDPNRPVKRLSDMKKYPPNDKIYAFFLQKSKSFPPGTLYVIEMNKGWFAKHGVKPGDRIVWNLNSSRAYVELFKKGK</sequence>
<dbReference type="Pfam" id="PF02643">
    <property type="entry name" value="DUF192"/>
    <property type="match status" value="1"/>
</dbReference>
<dbReference type="PANTHER" id="PTHR37953">
    <property type="entry name" value="UPF0127 PROTEIN MJ1496"/>
    <property type="match status" value="1"/>
</dbReference>
<accession>A0A0C1CAA1</accession>
<comment type="caution">
    <text evidence="1">The sequence shown here is derived from an EMBL/GenBank/DDBJ whole genome shotgun (WGS) entry which is preliminary data.</text>
</comment>
<organism evidence="1 2">
    <name type="scientific">Parachlamydia acanthamoebae</name>
    <dbReference type="NCBI Taxonomy" id="83552"/>
    <lineage>
        <taxon>Bacteria</taxon>
        <taxon>Pseudomonadati</taxon>
        <taxon>Chlamydiota</taxon>
        <taxon>Chlamydiia</taxon>
        <taxon>Parachlamydiales</taxon>
        <taxon>Parachlamydiaceae</taxon>
        <taxon>Parachlamydia</taxon>
    </lineage>
</organism>
<dbReference type="Proteomes" id="UP000031307">
    <property type="component" value="Unassembled WGS sequence"/>
</dbReference>
<gene>
    <name evidence="1" type="ORF">DB43_FJ00030</name>
</gene>
<dbReference type="InterPro" id="IPR038695">
    <property type="entry name" value="Saro_0823-like_sf"/>
</dbReference>
<dbReference type="EMBL" id="JSAM01000054">
    <property type="protein sequence ID" value="KIA77925.1"/>
    <property type="molecule type" value="Genomic_DNA"/>
</dbReference>
<dbReference type="PATRIC" id="fig|83552.4.peg.882"/>
<dbReference type="AlphaFoldDB" id="A0A0C1CAA1"/>
<reference evidence="1 2" key="1">
    <citation type="journal article" date="2014" name="Mol. Biol. Evol.">
        <title>Massive expansion of Ubiquitination-related gene families within the Chlamydiae.</title>
        <authorList>
            <person name="Domman D."/>
            <person name="Collingro A."/>
            <person name="Lagkouvardos I."/>
            <person name="Gehre L."/>
            <person name="Weinmaier T."/>
            <person name="Rattei T."/>
            <person name="Subtil A."/>
            <person name="Horn M."/>
        </authorList>
    </citation>
    <scope>NUCLEOTIDE SEQUENCE [LARGE SCALE GENOMIC DNA]</scope>
    <source>
        <strain evidence="1 2">OEW1</strain>
    </source>
</reference>
<dbReference type="Gene3D" id="2.60.120.1140">
    <property type="entry name" value="Protein of unknown function DUF192"/>
    <property type="match status" value="1"/>
</dbReference>
<protein>
    <recommendedName>
        <fullName evidence="3">DUF192 domain-containing protein</fullName>
    </recommendedName>
</protein>
<evidence type="ECO:0000313" key="1">
    <source>
        <dbReference type="EMBL" id="KIA77925.1"/>
    </source>
</evidence>
<dbReference type="PANTHER" id="PTHR37953:SF1">
    <property type="entry name" value="UPF0127 PROTEIN MJ1496"/>
    <property type="match status" value="1"/>
</dbReference>
<proteinExistence type="predicted"/>
<evidence type="ECO:0008006" key="3">
    <source>
        <dbReference type="Google" id="ProtNLM"/>
    </source>
</evidence>
<dbReference type="InterPro" id="IPR003795">
    <property type="entry name" value="DUF192"/>
</dbReference>
<name>A0A0C1CAA1_9BACT</name>